<dbReference type="PANTHER" id="PTHR28062">
    <property type="entry name" value="K+-H+ EXCHANGE-LIKE PROTEIN"/>
    <property type="match status" value="1"/>
</dbReference>
<proteinExistence type="predicted"/>
<accession>A0AAW1QAB9</accession>
<dbReference type="PANTHER" id="PTHR28062:SF1">
    <property type="entry name" value="TRANSMEMBRANE PROTEIN"/>
    <property type="match status" value="1"/>
</dbReference>
<keyword evidence="2" id="KW-1185">Reference proteome</keyword>
<dbReference type="GO" id="GO:0005743">
    <property type="term" value="C:mitochondrial inner membrane"/>
    <property type="evidence" value="ECO:0007669"/>
    <property type="project" value="TreeGrafter"/>
</dbReference>
<dbReference type="EMBL" id="JALJOS010000049">
    <property type="protein sequence ID" value="KAK9819220.1"/>
    <property type="molecule type" value="Genomic_DNA"/>
</dbReference>
<dbReference type="Pfam" id="PF10173">
    <property type="entry name" value="Mit_KHE1"/>
    <property type="match status" value="1"/>
</dbReference>
<dbReference type="GO" id="GO:1902600">
    <property type="term" value="P:proton transmembrane transport"/>
    <property type="evidence" value="ECO:0007669"/>
    <property type="project" value="TreeGrafter"/>
</dbReference>
<name>A0AAW1QAB9_9CHLO</name>
<sequence>MAALKVYVIPVFRRRWLYAVAPLEVPSQHAVLRWQDGQGLEEKFERLGQQLSSWFTGRIANTWRDLEAARQGTFKNRLYRLAQNVLSREETEETFLKSVPGDNARLQIVYPAIACWIIWNSSWFSMQIHVNFLKGRALFQLTHELLDTLPIHYHKSSLSERHVRRRLRHLLADRLWRHRRRMVYYALGSLPFVPLLATPLPNLPVYFCGYKVYSNGRAAAGCSNLRKSFGHLDHLQYSKLRSQLQEFQEQGVKFPAGSWPHELIHGSRKRYLDILENIEGRVLRVYRNKKPEDVIPSFLPCSTLDRLTQPRDRAKHALSDESALEISKALKLPQLLQQVARVRKAVSGSHFPR</sequence>
<gene>
    <name evidence="1" type="ORF">WJX74_007172</name>
</gene>
<protein>
    <submittedName>
        <fullName evidence="1">Uncharacterized protein</fullName>
    </submittedName>
</protein>
<dbReference type="AlphaFoldDB" id="A0AAW1QAB9"/>
<reference evidence="1 2" key="1">
    <citation type="journal article" date="2024" name="Nat. Commun.">
        <title>Phylogenomics reveals the evolutionary origins of lichenization in chlorophyte algae.</title>
        <authorList>
            <person name="Puginier C."/>
            <person name="Libourel C."/>
            <person name="Otte J."/>
            <person name="Skaloud P."/>
            <person name="Haon M."/>
            <person name="Grisel S."/>
            <person name="Petersen M."/>
            <person name="Berrin J.G."/>
            <person name="Delaux P.M."/>
            <person name="Dal Grande F."/>
            <person name="Keller J."/>
        </authorList>
    </citation>
    <scope>NUCLEOTIDE SEQUENCE [LARGE SCALE GENOMIC DNA]</scope>
    <source>
        <strain evidence="1 2">SAG 2145</strain>
    </source>
</reference>
<evidence type="ECO:0000313" key="2">
    <source>
        <dbReference type="Proteomes" id="UP001438707"/>
    </source>
</evidence>
<dbReference type="InterPro" id="IPR018786">
    <property type="entry name" value="Mit_KHE1"/>
</dbReference>
<dbReference type="Proteomes" id="UP001438707">
    <property type="component" value="Unassembled WGS sequence"/>
</dbReference>
<organism evidence="1 2">
    <name type="scientific">Apatococcus lobatus</name>
    <dbReference type="NCBI Taxonomy" id="904363"/>
    <lineage>
        <taxon>Eukaryota</taxon>
        <taxon>Viridiplantae</taxon>
        <taxon>Chlorophyta</taxon>
        <taxon>core chlorophytes</taxon>
        <taxon>Trebouxiophyceae</taxon>
        <taxon>Chlorellales</taxon>
        <taxon>Chlorellaceae</taxon>
        <taxon>Apatococcus</taxon>
    </lineage>
</organism>
<evidence type="ECO:0000313" key="1">
    <source>
        <dbReference type="EMBL" id="KAK9819220.1"/>
    </source>
</evidence>
<comment type="caution">
    <text evidence="1">The sequence shown here is derived from an EMBL/GenBank/DDBJ whole genome shotgun (WGS) entry which is preliminary data.</text>
</comment>
<dbReference type="GO" id="GO:0006813">
    <property type="term" value="P:potassium ion transport"/>
    <property type="evidence" value="ECO:0007669"/>
    <property type="project" value="TreeGrafter"/>
</dbReference>